<feature type="transmembrane region" description="Helical" evidence="1">
    <location>
        <begin position="6"/>
        <end position="27"/>
    </location>
</feature>
<reference evidence="2 3" key="1">
    <citation type="submission" date="2020-08" db="EMBL/GenBank/DDBJ databases">
        <title>Bridging the membrane lipid divide: bacteria of the FCB group superphylum have the potential to synthesize archaeal ether lipids.</title>
        <authorList>
            <person name="Villanueva L."/>
            <person name="Von Meijenfeldt F.A.B."/>
            <person name="Westbye A.B."/>
            <person name="Yadav S."/>
            <person name="Hopmans E.C."/>
            <person name="Dutilh B.E."/>
            <person name="Sinninghe Damste J.S."/>
        </authorList>
    </citation>
    <scope>NUCLEOTIDE SEQUENCE [LARGE SCALE GENOMIC DNA]</scope>
    <source>
        <strain evidence="2">NIOZ-UU36</strain>
    </source>
</reference>
<evidence type="ECO:0000313" key="2">
    <source>
        <dbReference type="EMBL" id="MBC8336538.1"/>
    </source>
</evidence>
<proteinExistence type="predicted"/>
<keyword evidence="1" id="KW-1133">Transmembrane helix</keyword>
<gene>
    <name evidence="2" type="ORF">H8E29_14850</name>
</gene>
<feature type="transmembrane region" description="Helical" evidence="1">
    <location>
        <begin position="103"/>
        <end position="124"/>
    </location>
</feature>
<accession>A0A8J6TH22</accession>
<organism evidence="2 3">
    <name type="scientific">Candidatus Desulfolinea nitratireducens</name>
    <dbReference type="NCBI Taxonomy" id="2841698"/>
    <lineage>
        <taxon>Bacteria</taxon>
        <taxon>Bacillati</taxon>
        <taxon>Chloroflexota</taxon>
        <taxon>Anaerolineae</taxon>
        <taxon>Anaerolineales</taxon>
        <taxon>Anaerolineales incertae sedis</taxon>
        <taxon>Candidatus Desulfolinea</taxon>
    </lineage>
</organism>
<keyword evidence="1" id="KW-0472">Membrane</keyword>
<evidence type="ECO:0000313" key="3">
    <source>
        <dbReference type="Proteomes" id="UP000614469"/>
    </source>
</evidence>
<feature type="transmembrane region" description="Helical" evidence="1">
    <location>
        <begin position="39"/>
        <end position="62"/>
    </location>
</feature>
<evidence type="ECO:0000256" key="1">
    <source>
        <dbReference type="SAM" id="Phobius"/>
    </source>
</evidence>
<keyword evidence="1" id="KW-0812">Transmembrane</keyword>
<dbReference type="Proteomes" id="UP000614469">
    <property type="component" value="Unassembled WGS sequence"/>
</dbReference>
<sequence length="125" mass="14357">MSESLLLIGGIYSLVFAVFHLLFWQIFDWKNDLAKLSSINRAIMQVINLCLALVFVIFGMLSLRYRAQMLETELGRALTAMIAFFWFLRAIEQIIFFKLKKGISWLFLFIFLGGTSLYAVALFAG</sequence>
<dbReference type="EMBL" id="JACNJN010000170">
    <property type="protein sequence ID" value="MBC8336538.1"/>
    <property type="molecule type" value="Genomic_DNA"/>
</dbReference>
<protein>
    <submittedName>
        <fullName evidence="2">Uncharacterized protein</fullName>
    </submittedName>
</protein>
<comment type="caution">
    <text evidence="2">The sequence shown here is derived from an EMBL/GenBank/DDBJ whole genome shotgun (WGS) entry which is preliminary data.</text>
</comment>
<name>A0A8J6TH22_9CHLR</name>
<dbReference type="AlphaFoldDB" id="A0A8J6TH22"/>
<feature type="transmembrane region" description="Helical" evidence="1">
    <location>
        <begin position="74"/>
        <end position="91"/>
    </location>
</feature>